<evidence type="ECO:0000256" key="5">
    <source>
        <dbReference type="SAM" id="Coils"/>
    </source>
</evidence>
<feature type="coiled-coil region" evidence="5">
    <location>
        <begin position="352"/>
        <end position="386"/>
    </location>
</feature>
<name>A0A815JB44_9BILA</name>
<comment type="subcellular location">
    <subcellularLocation>
        <location evidence="1">Membrane</location>
        <topology evidence="1">Multi-pass membrane protein</topology>
    </subcellularLocation>
</comment>
<dbReference type="PROSITE" id="PS50144">
    <property type="entry name" value="MATH"/>
    <property type="match status" value="1"/>
</dbReference>
<protein>
    <recommendedName>
        <fullName evidence="7">MATH domain-containing protein</fullName>
    </recommendedName>
</protein>
<evidence type="ECO:0000313" key="8">
    <source>
        <dbReference type="EMBL" id="CAF1377056.1"/>
    </source>
</evidence>
<keyword evidence="2 6" id="KW-0812">Transmembrane</keyword>
<dbReference type="EMBL" id="CAJNOO010004316">
    <property type="protein sequence ID" value="CAF1377056.1"/>
    <property type="molecule type" value="Genomic_DNA"/>
</dbReference>
<dbReference type="SUPFAM" id="SSF81324">
    <property type="entry name" value="Voltage-gated potassium channels"/>
    <property type="match status" value="1"/>
</dbReference>
<dbReference type="Pfam" id="PF00520">
    <property type="entry name" value="Ion_trans"/>
    <property type="match status" value="1"/>
</dbReference>
<keyword evidence="3 6" id="KW-1133">Transmembrane helix</keyword>
<evidence type="ECO:0000256" key="4">
    <source>
        <dbReference type="ARBA" id="ARBA00023136"/>
    </source>
</evidence>
<dbReference type="Gene3D" id="2.60.210.10">
    <property type="entry name" value="Apoptosis, Tumor Necrosis Factor Receptor Associated Protein 2, Chain A"/>
    <property type="match status" value="2"/>
</dbReference>
<evidence type="ECO:0000256" key="3">
    <source>
        <dbReference type="ARBA" id="ARBA00022989"/>
    </source>
</evidence>
<keyword evidence="4 6" id="KW-0472">Membrane</keyword>
<evidence type="ECO:0000256" key="1">
    <source>
        <dbReference type="ARBA" id="ARBA00004141"/>
    </source>
</evidence>
<accession>A0A815JB44</accession>
<dbReference type="Gene3D" id="1.10.287.70">
    <property type="match status" value="1"/>
</dbReference>
<comment type="caution">
    <text evidence="8">The sequence shown here is derived from an EMBL/GenBank/DDBJ whole genome shotgun (WGS) entry which is preliminary data.</text>
</comment>
<sequence>MVDEYDESFELDRTQSQMSCKQTNVCIKKIKSDQDEFEKLLQETKQLLEDIHYISYNGELLWRIEGFTQKFAEAQSGKQTSIVSPLLYSSQSGYKMRASLFLNRNGDAQDTHMSMYIILFKGEYDAILSWPFNIPIIFCFSFQRPISEKNIASGISKFCPLTIINKQMNNYVQNDEIFIKITVDSHDTPRQLLPEILKLNPGFSEHMQEDKKRAKYDLYKQVRKALDAVKKQSDQEVLQCGLVPMYSPMLSTTWYQQDDLYVLCGNSSGSTKCPENYICWKDRGISPDFGYTSFDNYGWAMLACFRLMTQDYWENLYQLVLSAAGRYHFFYFVAVIFFGSFYLINLILAIVSMSYLEQQKQIEDENKEFERRKIEDELEIQNEKEQKALKVQSHLHIENISYDDNLDRQISYDTILIEYIQNENTNNSKKNMRSSQTTSSIHQFNKSHFNLSNILINDDAEIMFIDDTRPNSPNESQNNKKTRSYSHIFEQNQNYHDSIVTLHQSKSSPRCSTITEVLPALEMDKMNVRTE</sequence>
<feature type="domain" description="MATH" evidence="7">
    <location>
        <begin position="57"/>
        <end position="183"/>
    </location>
</feature>
<dbReference type="Proteomes" id="UP000663882">
    <property type="component" value="Unassembled WGS sequence"/>
</dbReference>
<dbReference type="GO" id="GO:0086010">
    <property type="term" value="P:membrane depolarization during action potential"/>
    <property type="evidence" value="ECO:0007669"/>
    <property type="project" value="TreeGrafter"/>
</dbReference>
<dbReference type="InterPro" id="IPR043203">
    <property type="entry name" value="VGCC_Ca_Na"/>
</dbReference>
<dbReference type="Pfam" id="PF22486">
    <property type="entry name" value="MATH_2"/>
    <property type="match status" value="1"/>
</dbReference>
<gene>
    <name evidence="8" type="ORF">RFH988_LOCUS33648</name>
</gene>
<evidence type="ECO:0000256" key="2">
    <source>
        <dbReference type="ARBA" id="ARBA00022692"/>
    </source>
</evidence>
<dbReference type="OrthoDB" id="6255225at2759"/>
<dbReference type="GO" id="GO:0001518">
    <property type="term" value="C:voltage-gated sodium channel complex"/>
    <property type="evidence" value="ECO:0007669"/>
    <property type="project" value="TreeGrafter"/>
</dbReference>
<proteinExistence type="predicted"/>
<organism evidence="8 9">
    <name type="scientific">Rotaria sordida</name>
    <dbReference type="NCBI Taxonomy" id="392033"/>
    <lineage>
        <taxon>Eukaryota</taxon>
        <taxon>Metazoa</taxon>
        <taxon>Spiralia</taxon>
        <taxon>Gnathifera</taxon>
        <taxon>Rotifera</taxon>
        <taxon>Eurotatoria</taxon>
        <taxon>Bdelloidea</taxon>
        <taxon>Philodinida</taxon>
        <taxon>Philodinidae</taxon>
        <taxon>Rotaria</taxon>
    </lineage>
</organism>
<dbReference type="SUPFAM" id="SSF49599">
    <property type="entry name" value="TRAF domain-like"/>
    <property type="match status" value="1"/>
</dbReference>
<dbReference type="AlphaFoldDB" id="A0A815JB44"/>
<feature type="non-terminal residue" evidence="8">
    <location>
        <position position="1"/>
    </location>
</feature>
<dbReference type="InterPro" id="IPR008974">
    <property type="entry name" value="TRAF-like"/>
</dbReference>
<keyword evidence="5" id="KW-0175">Coiled coil</keyword>
<evidence type="ECO:0000259" key="7">
    <source>
        <dbReference type="PROSITE" id="PS50144"/>
    </source>
</evidence>
<evidence type="ECO:0000313" key="9">
    <source>
        <dbReference type="Proteomes" id="UP000663882"/>
    </source>
</evidence>
<dbReference type="InterPro" id="IPR002083">
    <property type="entry name" value="MATH/TRAF_dom"/>
</dbReference>
<evidence type="ECO:0000256" key="6">
    <source>
        <dbReference type="SAM" id="Phobius"/>
    </source>
</evidence>
<reference evidence="8" key="1">
    <citation type="submission" date="2021-02" db="EMBL/GenBank/DDBJ databases">
        <authorList>
            <person name="Nowell W R."/>
        </authorList>
    </citation>
    <scope>NUCLEOTIDE SEQUENCE</scope>
</reference>
<dbReference type="PANTHER" id="PTHR10037">
    <property type="entry name" value="VOLTAGE-GATED CATION CHANNEL CALCIUM AND SODIUM"/>
    <property type="match status" value="1"/>
</dbReference>
<dbReference type="PANTHER" id="PTHR10037:SF288">
    <property type="entry name" value="SODIUM CHANNEL PROTEIN PARA"/>
    <property type="match status" value="1"/>
</dbReference>
<dbReference type="GO" id="GO:0019228">
    <property type="term" value="P:neuronal action potential"/>
    <property type="evidence" value="ECO:0007669"/>
    <property type="project" value="TreeGrafter"/>
</dbReference>
<dbReference type="GO" id="GO:0005248">
    <property type="term" value="F:voltage-gated sodium channel activity"/>
    <property type="evidence" value="ECO:0007669"/>
    <property type="project" value="TreeGrafter"/>
</dbReference>
<dbReference type="InterPro" id="IPR005821">
    <property type="entry name" value="Ion_trans_dom"/>
</dbReference>
<feature type="transmembrane region" description="Helical" evidence="6">
    <location>
        <begin position="329"/>
        <end position="351"/>
    </location>
</feature>